<feature type="region of interest" description="Disordered" evidence="1">
    <location>
        <begin position="105"/>
        <end position="124"/>
    </location>
</feature>
<protein>
    <submittedName>
        <fullName evidence="4">EF-hand domain-containing protein</fullName>
    </submittedName>
</protein>
<dbReference type="WBParaSite" id="ASIM_0000329401-mRNA-1">
    <property type="protein sequence ID" value="ASIM_0000329401-mRNA-1"/>
    <property type="gene ID" value="ASIM_0000329401"/>
</dbReference>
<organism evidence="4">
    <name type="scientific">Anisakis simplex</name>
    <name type="common">Herring worm</name>
    <dbReference type="NCBI Taxonomy" id="6269"/>
    <lineage>
        <taxon>Eukaryota</taxon>
        <taxon>Metazoa</taxon>
        <taxon>Ecdysozoa</taxon>
        <taxon>Nematoda</taxon>
        <taxon>Chromadorea</taxon>
        <taxon>Rhabditida</taxon>
        <taxon>Spirurina</taxon>
        <taxon>Ascaridomorpha</taxon>
        <taxon>Ascaridoidea</taxon>
        <taxon>Anisakidae</taxon>
        <taxon>Anisakis</taxon>
        <taxon>Anisakis simplex complex</taxon>
    </lineage>
</organism>
<dbReference type="AlphaFoldDB" id="A0A0M3J6V3"/>
<dbReference type="OrthoDB" id="17687at2759"/>
<dbReference type="EMBL" id="UYRR01004648">
    <property type="protein sequence ID" value="VDK21195.1"/>
    <property type="molecule type" value="Genomic_DNA"/>
</dbReference>
<dbReference type="InterPro" id="IPR018247">
    <property type="entry name" value="EF_Hand_1_Ca_BS"/>
</dbReference>
<evidence type="ECO:0000313" key="4">
    <source>
        <dbReference type="WBParaSite" id="ASIM_0000329401-mRNA-1"/>
    </source>
</evidence>
<reference evidence="4" key="1">
    <citation type="submission" date="2017-02" db="UniProtKB">
        <authorList>
            <consortium name="WormBaseParasite"/>
        </authorList>
    </citation>
    <scope>IDENTIFICATION</scope>
</reference>
<sequence>MLEACRLQLLDSSDTGLLTFRDVACLLSSLLKGDTTEKISVFYRCHIPPAFNMSDLDDIIPPHLQNFEDDTEVGVEATDALGSPLQTSPSHFGVYTSAGVHQKGISIDSRRKHSSDLDETPKSGSIFSDLGLKGKLSRSYNDEESVSYNSGSSYTSGADGTVSQQMIASGAMKPAKSSPVGGNGDRTGGDLVGEGVQRERSATDFSDLSPSGSYESLNIACFISI</sequence>
<accession>A0A0M3J6V3</accession>
<keyword evidence="3" id="KW-1185">Reference proteome</keyword>
<evidence type="ECO:0000256" key="1">
    <source>
        <dbReference type="SAM" id="MobiDB-lite"/>
    </source>
</evidence>
<dbReference type="PROSITE" id="PS00018">
    <property type="entry name" value="EF_HAND_1"/>
    <property type="match status" value="1"/>
</dbReference>
<feature type="compositionally biased region" description="Low complexity" evidence="1">
    <location>
        <begin position="146"/>
        <end position="157"/>
    </location>
</feature>
<feature type="region of interest" description="Disordered" evidence="1">
    <location>
        <begin position="141"/>
        <end position="160"/>
    </location>
</feature>
<evidence type="ECO:0000313" key="3">
    <source>
        <dbReference type="Proteomes" id="UP000267096"/>
    </source>
</evidence>
<dbReference type="Proteomes" id="UP000267096">
    <property type="component" value="Unassembled WGS sequence"/>
</dbReference>
<feature type="compositionally biased region" description="Gly residues" evidence="1">
    <location>
        <begin position="181"/>
        <end position="192"/>
    </location>
</feature>
<name>A0A0M3J6V3_ANISI</name>
<gene>
    <name evidence="2" type="ORF">ASIM_LOCUS3135</name>
</gene>
<feature type="region of interest" description="Disordered" evidence="1">
    <location>
        <begin position="170"/>
        <end position="192"/>
    </location>
</feature>
<reference evidence="2 3" key="2">
    <citation type="submission" date="2018-11" db="EMBL/GenBank/DDBJ databases">
        <authorList>
            <consortium name="Pathogen Informatics"/>
        </authorList>
    </citation>
    <scope>NUCLEOTIDE SEQUENCE [LARGE SCALE GENOMIC DNA]</scope>
</reference>
<proteinExistence type="predicted"/>
<evidence type="ECO:0000313" key="2">
    <source>
        <dbReference type="EMBL" id="VDK21195.1"/>
    </source>
</evidence>